<sequence length="184" mass="21346">MRNHAAGKGCQDMKLIAIAAIGKNWELGLNGDMPWKRALKTDLRFFKKVTMGHPVLMGRKTFETLPGVLPGRTNIVITTHQLEPSDNLITYSSLEAFQKEWQDRDEDVYLMGGASLYRQLLDECQEIILTEIDHSFEADTTFPFFRRRDYDMTILDSVSENGYLYRHHRYVKKEVNQGLYDSCF</sequence>
<dbReference type="UniPathway" id="UPA00077">
    <property type="reaction ID" value="UER00158"/>
</dbReference>
<evidence type="ECO:0000256" key="7">
    <source>
        <dbReference type="PIRNR" id="PIRNR000194"/>
    </source>
</evidence>
<reference evidence="9 10" key="1">
    <citation type="submission" date="2016-11" db="EMBL/GenBank/DDBJ databases">
        <title>Description of two novel members of the family Erysipelotrichaceae: Ileibacterium lipovorans gen. nov., sp. nov. and Dubosiella newyorkensis, gen. nov., sp. nov.</title>
        <authorList>
            <person name="Cox L.M."/>
            <person name="Sohn J."/>
            <person name="Tyrrell K.L."/>
            <person name="Citron D.M."/>
            <person name="Lawson P.A."/>
            <person name="Patel N.B."/>
            <person name="Iizumi T."/>
            <person name="Perez-Perez G.I."/>
            <person name="Goldstein E.J."/>
            <person name="Blaser M.J."/>
        </authorList>
    </citation>
    <scope>NUCLEOTIDE SEQUENCE [LARGE SCALE GENOMIC DNA]</scope>
    <source>
        <strain evidence="9 10">NYU-BL-A3</strain>
    </source>
</reference>
<keyword evidence="5 7" id="KW-0521">NADP</keyword>
<comment type="pathway">
    <text evidence="1 7">Cofactor biosynthesis; tetrahydrofolate biosynthesis; 5,6,7,8-tetrahydrofolate from 7,8-dihydrofolate: step 1/1.</text>
</comment>
<feature type="domain" description="DHFR" evidence="8">
    <location>
        <begin position="14"/>
        <end position="172"/>
    </location>
</feature>
<dbReference type="PROSITE" id="PS51330">
    <property type="entry name" value="DHFR_2"/>
    <property type="match status" value="1"/>
</dbReference>
<dbReference type="GO" id="GO:0005829">
    <property type="term" value="C:cytosol"/>
    <property type="evidence" value="ECO:0007669"/>
    <property type="project" value="TreeGrafter"/>
</dbReference>
<dbReference type="GO" id="GO:0004146">
    <property type="term" value="F:dihydrofolate reductase activity"/>
    <property type="evidence" value="ECO:0007669"/>
    <property type="project" value="UniProtKB-EC"/>
</dbReference>
<dbReference type="PANTHER" id="PTHR48069">
    <property type="entry name" value="DIHYDROFOLATE REDUCTASE"/>
    <property type="match status" value="1"/>
</dbReference>
<organism evidence="9 10">
    <name type="scientific">Ileibacterium valens</name>
    <dbReference type="NCBI Taxonomy" id="1862668"/>
    <lineage>
        <taxon>Bacteria</taxon>
        <taxon>Bacillati</taxon>
        <taxon>Bacillota</taxon>
        <taxon>Erysipelotrichia</taxon>
        <taxon>Erysipelotrichales</taxon>
        <taxon>Erysipelotrichaceae</taxon>
        <taxon>Ileibacterium</taxon>
    </lineage>
</organism>
<keyword evidence="4 7" id="KW-0554">One-carbon metabolism</keyword>
<name>A0A1U7NI90_9FIRM</name>
<dbReference type="EMBL" id="MPJW01000068">
    <property type="protein sequence ID" value="OLU42018.1"/>
    <property type="molecule type" value="Genomic_DNA"/>
</dbReference>
<protein>
    <recommendedName>
        <fullName evidence="3 7">Dihydrofolate reductase</fullName>
        <ecNumber evidence="3 7">1.5.1.3</ecNumber>
    </recommendedName>
</protein>
<evidence type="ECO:0000259" key="8">
    <source>
        <dbReference type="PROSITE" id="PS51330"/>
    </source>
</evidence>
<dbReference type="InterPro" id="IPR012259">
    <property type="entry name" value="DHFR"/>
</dbReference>
<dbReference type="GO" id="GO:0046655">
    <property type="term" value="P:folic acid metabolic process"/>
    <property type="evidence" value="ECO:0007669"/>
    <property type="project" value="TreeGrafter"/>
</dbReference>
<evidence type="ECO:0000256" key="6">
    <source>
        <dbReference type="ARBA" id="ARBA00023002"/>
    </source>
</evidence>
<dbReference type="EC" id="1.5.1.3" evidence="3 7"/>
<dbReference type="CDD" id="cd00209">
    <property type="entry name" value="DHFR"/>
    <property type="match status" value="1"/>
</dbReference>
<comment type="caution">
    <text evidence="9">The sequence shown here is derived from an EMBL/GenBank/DDBJ whole genome shotgun (WGS) entry which is preliminary data.</text>
</comment>
<comment type="function">
    <text evidence="7">Key enzyme in folate metabolism. Catalyzes an essential reaction for de novo glycine and purine synthesis, and for DNA precursor synthesis.</text>
</comment>
<evidence type="ECO:0000313" key="9">
    <source>
        <dbReference type="EMBL" id="OLU42018.1"/>
    </source>
</evidence>
<evidence type="ECO:0000256" key="5">
    <source>
        <dbReference type="ARBA" id="ARBA00022857"/>
    </source>
</evidence>
<dbReference type="AlphaFoldDB" id="A0A1U7NI90"/>
<evidence type="ECO:0000256" key="1">
    <source>
        <dbReference type="ARBA" id="ARBA00004903"/>
    </source>
</evidence>
<dbReference type="PIRSF" id="PIRSF000194">
    <property type="entry name" value="DHFR"/>
    <property type="match status" value="1"/>
</dbReference>
<dbReference type="GO" id="GO:0046654">
    <property type="term" value="P:tetrahydrofolate biosynthetic process"/>
    <property type="evidence" value="ECO:0007669"/>
    <property type="project" value="UniProtKB-UniPathway"/>
</dbReference>
<evidence type="ECO:0000256" key="2">
    <source>
        <dbReference type="ARBA" id="ARBA00009539"/>
    </source>
</evidence>
<comment type="catalytic activity">
    <reaction evidence="7">
        <text>(6S)-5,6,7,8-tetrahydrofolate + NADP(+) = 7,8-dihydrofolate + NADPH + H(+)</text>
        <dbReference type="Rhea" id="RHEA:15009"/>
        <dbReference type="ChEBI" id="CHEBI:15378"/>
        <dbReference type="ChEBI" id="CHEBI:57451"/>
        <dbReference type="ChEBI" id="CHEBI:57453"/>
        <dbReference type="ChEBI" id="CHEBI:57783"/>
        <dbReference type="ChEBI" id="CHEBI:58349"/>
        <dbReference type="EC" id="1.5.1.3"/>
    </reaction>
</comment>
<dbReference type="SUPFAM" id="SSF53597">
    <property type="entry name" value="Dihydrofolate reductase-like"/>
    <property type="match status" value="1"/>
</dbReference>
<keyword evidence="6 7" id="KW-0560">Oxidoreductase</keyword>
<evidence type="ECO:0000313" key="10">
    <source>
        <dbReference type="Proteomes" id="UP000186341"/>
    </source>
</evidence>
<dbReference type="Proteomes" id="UP000186341">
    <property type="component" value="Unassembled WGS sequence"/>
</dbReference>
<evidence type="ECO:0000256" key="3">
    <source>
        <dbReference type="ARBA" id="ARBA00012856"/>
    </source>
</evidence>
<dbReference type="Gene3D" id="3.40.430.10">
    <property type="entry name" value="Dihydrofolate Reductase, subunit A"/>
    <property type="match status" value="1"/>
</dbReference>
<dbReference type="PRINTS" id="PR00070">
    <property type="entry name" value="DHFR"/>
</dbReference>
<dbReference type="GO" id="GO:0046452">
    <property type="term" value="P:dihydrofolate metabolic process"/>
    <property type="evidence" value="ECO:0007669"/>
    <property type="project" value="TreeGrafter"/>
</dbReference>
<dbReference type="Pfam" id="PF00186">
    <property type="entry name" value="DHFR_1"/>
    <property type="match status" value="1"/>
</dbReference>
<dbReference type="GO" id="GO:0006730">
    <property type="term" value="P:one-carbon metabolic process"/>
    <property type="evidence" value="ECO:0007669"/>
    <property type="project" value="UniProtKB-KW"/>
</dbReference>
<dbReference type="InterPro" id="IPR024072">
    <property type="entry name" value="DHFR-like_dom_sf"/>
</dbReference>
<dbReference type="GO" id="GO:0050661">
    <property type="term" value="F:NADP binding"/>
    <property type="evidence" value="ECO:0007669"/>
    <property type="project" value="InterPro"/>
</dbReference>
<proteinExistence type="inferred from homology"/>
<gene>
    <name evidence="9" type="ORF">BO222_02235</name>
</gene>
<dbReference type="InterPro" id="IPR001796">
    <property type="entry name" value="DHFR_dom"/>
</dbReference>
<dbReference type="PANTHER" id="PTHR48069:SF3">
    <property type="entry name" value="DIHYDROFOLATE REDUCTASE"/>
    <property type="match status" value="1"/>
</dbReference>
<evidence type="ECO:0000256" key="4">
    <source>
        <dbReference type="ARBA" id="ARBA00022563"/>
    </source>
</evidence>
<accession>A0A1U7NI90</accession>
<keyword evidence="10" id="KW-1185">Reference proteome</keyword>
<comment type="similarity">
    <text evidence="2 7">Belongs to the dihydrofolate reductase family.</text>
</comment>